<sequence length="202" mass="24005">MILILTGGTEISRQKLIKDIQEIAPFVIYDQKLYSELRSQIEININLPTNKLVVGCFMRSQRYELFCIARRYNIPFYIMLDSTPCEFDYFEIPKTIYKYESSLIMSYHLKDLKEIFEKINTKKNPKKKNFAHKKKTAPTSNYITDVKSILKRVNENYSDYSYLHHICEEQFMSMISSDAINIEDVEMCYKKILVDEINNKTR</sequence>
<dbReference type="OrthoDB" id="2188105at2759"/>
<reference evidence="1 2" key="1">
    <citation type="submission" date="2011-08" db="EMBL/GenBank/DDBJ databases">
        <authorList>
            <person name="Liu Z.J."/>
            <person name="Shi F.L."/>
            <person name="Lu J.Q."/>
            <person name="Li M."/>
            <person name="Wang Z.L."/>
        </authorList>
    </citation>
    <scope>NUCLEOTIDE SEQUENCE [LARGE SCALE GENOMIC DNA]</scope>
    <source>
        <strain evidence="1 2">USNM 41457</strain>
    </source>
</reference>
<proteinExistence type="predicted"/>
<dbReference type="EMBL" id="AFBI03000234">
    <property type="protein sequence ID" value="EJW01190.1"/>
    <property type="molecule type" value="Genomic_DNA"/>
</dbReference>
<name>J9DF19_EDHAE</name>
<dbReference type="VEuPathDB" id="MicrosporidiaDB:EDEG_04066"/>
<evidence type="ECO:0000313" key="1">
    <source>
        <dbReference type="EMBL" id="EJW01190.1"/>
    </source>
</evidence>
<organism evidence="1 2">
    <name type="scientific">Edhazardia aedis (strain USNM 41457)</name>
    <name type="common">Microsporidian parasite</name>
    <dbReference type="NCBI Taxonomy" id="1003232"/>
    <lineage>
        <taxon>Eukaryota</taxon>
        <taxon>Fungi</taxon>
        <taxon>Fungi incertae sedis</taxon>
        <taxon>Microsporidia</taxon>
        <taxon>Edhazardia</taxon>
    </lineage>
</organism>
<dbReference type="Proteomes" id="UP000003163">
    <property type="component" value="Unassembled WGS sequence"/>
</dbReference>
<comment type="caution">
    <text evidence="1">The sequence shown here is derived from an EMBL/GenBank/DDBJ whole genome shotgun (WGS) entry which is preliminary data.</text>
</comment>
<reference evidence="2" key="2">
    <citation type="submission" date="2015-07" db="EMBL/GenBank/DDBJ databases">
        <title>Contrasting host-pathogen interactions and genome evolution in two generalist and specialist microsporidian pathogens of mosquitoes.</title>
        <authorList>
            <consortium name="The Broad Institute Genomics Platform"/>
            <consortium name="The Broad Institute Genome Sequencing Center for Infectious Disease"/>
            <person name="Cuomo C.A."/>
            <person name="Sanscrainte N.D."/>
            <person name="Goldberg J.M."/>
            <person name="Heiman D."/>
            <person name="Young S."/>
            <person name="Zeng Q."/>
            <person name="Becnel J.J."/>
            <person name="Birren B.W."/>
        </authorList>
    </citation>
    <scope>NUCLEOTIDE SEQUENCE [LARGE SCALE GENOMIC DNA]</scope>
    <source>
        <strain evidence="2">USNM 41457</strain>
    </source>
</reference>
<protein>
    <submittedName>
        <fullName evidence="1">Uncharacterized protein</fullName>
    </submittedName>
</protein>
<dbReference type="HOGENOM" id="CLU_1427969_0_0_1"/>
<gene>
    <name evidence="1" type="ORF">EDEG_04066</name>
</gene>
<evidence type="ECO:0000313" key="2">
    <source>
        <dbReference type="Proteomes" id="UP000003163"/>
    </source>
</evidence>
<accession>J9DF19</accession>
<dbReference type="InParanoid" id="J9DF19"/>
<dbReference type="AlphaFoldDB" id="J9DF19"/>
<keyword evidence="2" id="KW-1185">Reference proteome</keyword>